<keyword evidence="6 9" id="KW-0489">Methyltransferase</keyword>
<evidence type="ECO:0000256" key="7">
    <source>
        <dbReference type="ARBA" id="ARBA00022679"/>
    </source>
</evidence>
<comment type="subcellular location">
    <subcellularLocation>
        <location evidence="2 9">Cytoplasm</location>
    </subcellularLocation>
</comment>
<dbReference type="GO" id="GO:0005737">
    <property type="term" value="C:cytoplasm"/>
    <property type="evidence" value="ECO:0007669"/>
    <property type="project" value="UniProtKB-SubCell"/>
</dbReference>
<dbReference type="GO" id="GO:0032259">
    <property type="term" value="P:methylation"/>
    <property type="evidence" value="ECO:0007669"/>
    <property type="project" value="UniProtKB-KW"/>
</dbReference>
<evidence type="ECO:0000256" key="3">
    <source>
        <dbReference type="ARBA" id="ARBA00008145"/>
    </source>
</evidence>
<comment type="similarity">
    <text evidence="3 9">Belongs to the class I-like SAM-binding methyltransferase superfamily. TPMT family.</text>
</comment>
<dbReference type="PIRSF" id="PIRSF023956">
    <property type="entry name" value="Thiopurine_S-methyltransferase"/>
    <property type="match status" value="1"/>
</dbReference>
<feature type="binding site" evidence="9">
    <location>
        <position position="64"/>
    </location>
    <ligand>
        <name>S-adenosyl-L-methionine</name>
        <dbReference type="ChEBI" id="CHEBI:59789"/>
    </ligand>
</feature>
<evidence type="ECO:0000256" key="5">
    <source>
        <dbReference type="ARBA" id="ARBA00022490"/>
    </source>
</evidence>
<comment type="catalytic activity">
    <reaction evidence="1 9">
        <text>S-adenosyl-L-methionine + a thiopurine = S-adenosyl-L-homocysteine + a thiopurine S-methylether.</text>
        <dbReference type="EC" id="2.1.1.67"/>
    </reaction>
</comment>
<dbReference type="EMBL" id="DROP01000333">
    <property type="protein sequence ID" value="HHI89286.1"/>
    <property type="molecule type" value="Genomic_DNA"/>
</dbReference>
<dbReference type="NCBIfam" id="TIGR03840">
    <property type="entry name" value="TMPT_Se_Te"/>
    <property type="match status" value="1"/>
</dbReference>
<evidence type="ECO:0000256" key="2">
    <source>
        <dbReference type="ARBA" id="ARBA00004496"/>
    </source>
</evidence>
<accession>A0A7V5NYB5</accession>
<reference evidence="10" key="1">
    <citation type="journal article" date="2020" name="mSystems">
        <title>Genome- and Community-Level Interaction Insights into Carbon Utilization and Element Cycling Functions of Hydrothermarchaeota in Hydrothermal Sediment.</title>
        <authorList>
            <person name="Zhou Z."/>
            <person name="Liu Y."/>
            <person name="Xu W."/>
            <person name="Pan J."/>
            <person name="Luo Z.H."/>
            <person name="Li M."/>
        </authorList>
    </citation>
    <scope>NUCLEOTIDE SEQUENCE [LARGE SCALE GENOMIC DNA]</scope>
    <source>
        <strain evidence="10">HyVt-538</strain>
    </source>
</reference>
<feature type="binding site" evidence="9">
    <location>
        <position position="43"/>
    </location>
    <ligand>
        <name>S-adenosyl-L-methionine</name>
        <dbReference type="ChEBI" id="CHEBI:59789"/>
    </ligand>
</feature>
<dbReference type="Pfam" id="PF05724">
    <property type="entry name" value="TPMT"/>
    <property type="match status" value="1"/>
</dbReference>
<keyword evidence="8 9" id="KW-0949">S-adenosyl-L-methionine</keyword>
<dbReference type="EC" id="2.1.1.67" evidence="4 9"/>
<dbReference type="Proteomes" id="UP000885806">
    <property type="component" value="Unassembled WGS sequence"/>
</dbReference>
<evidence type="ECO:0000313" key="10">
    <source>
        <dbReference type="EMBL" id="HHI89286.1"/>
    </source>
</evidence>
<dbReference type="SUPFAM" id="SSF53335">
    <property type="entry name" value="S-adenosyl-L-methionine-dependent methyltransferases"/>
    <property type="match status" value="1"/>
</dbReference>
<name>A0A7V5NYB5_9PROT</name>
<evidence type="ECO:0000256" key="8">
    <source>
        <dbReference type="ARBA" id="ARBA00022691"/>
    </source>
</evidence>
<dbReference type="PANTHER" id="PTHR10259:SF11">
    <property type="entry name" value="THIOPURINE S-METHYLTRANSFERASE"/>
    <property type="match status" value="1"/>
</dbReference>
<sequence>MDKAFWRQRWESGAIGWHQDEHHLYLRKYWPSLQAKGPVFVPLCGKSLDMVWLRSQGHKVVGVELSPIAAREFFNDLGLTPESKKSGAFEVFSAGGYTIYVGDFFALTAEHLKACQSVYDRAALIALPPEMQADYTAHLRDILPKPSQILLITLTYDSPDISGPPFSTPPEQVERLYADWCQIDNIRTSSPQDFRGEKAREHLFKLTMK</sequence>
<dbReference type="FunFam" id="3.40.50.150:FF:000101">
    <property type="entry name" value="Thiopurine S-methyltransferase"/>
    <property type="match status" value="1"/>
</dbReference>
<dbReference type="AlphaFoldDB" id="A0A7V5NYB5"/>
<dbReference type="InterPro" id="IPR022474">
    <property type="entry name" value="Thiopur_S-MeTfrase_Se/Te_detox"/>
</dbReference>
<dbReference type="PROSITE" id="PS51585">
    <property type="entry name" value="SAM_MT_TPMT"/>
    <property type="match status" value="1"/>
</dbReference>
<feature type="binding site" evidence="9">
    <location>
        <position position="10"/>
    </location>
    <ligand>
        <name>S-adenosyl-L-methionine</name>
        <dbReference type="ChEBI" id="CHEBI:59789"/>
    </ligand>
</feature>
<dbReference type="PANTHER" id="PTHR10259">
    <property type="entry name" value="THIOPURINE S-METHYLTRANSFERASE"/>
    <property type="match status" value="1"/>
</dbReference>
<keyword evidence="5 9" id="KW-0963">Cytoplasm</keyword>
<protein>
    <recommendedName>
        <fullName evidence="4 9">Thiopurine S-methyltransferase</fullName>
        <ecNumber evidence="4 9">2.1.1.67</ecNumber>
    </recommendedName>
    <alternativeName>
        <fullName evidence="9">Thiopurine methyltransferase</fullName>
    </alternativeName>
</protein>
<dbReference type="InterPro" id="IPR025835">
    <property type="entry name" value="Thiopurine_S-MeTrfase"/>
</dbReference>
<dbReference type="Gene3D" id="3.40.50.150">
    <property type="entry name" value="Vaccinia Virus protein VP39"/>
    <property type="match status" value="1"/>
</dbReference>
<gene>
    <name evidence="9" type="primary">tpm</name>
    <name evidence="10" type="ORF">ENK01_04965</name>
</gene>
<organism evidence="10">
    <name type="scientific">Hellea balneolensis</name>
    <dbReference type="NCBI Taxonomy" id="287478"/>
    <lineage>
        <taxon>Bacteria</taxon>
        <taxon>Pseudomonadati</taxon>
        <taxon>Pseudomonadota</taxon>
        <taxon>Alphaproteobacteria</taxon>
        <taxon>Maricaulales</taxon>
        <taxon>Robiginitomaculaceae</taxon>
        <taxon>Hellea</taxon>
    </lineage>
</organism>
<dbReference type="GO" id="GO:0008119">
    <property type="term" value="F:thiopurine S-methyltransferase activity"/>
    <property type="evidence" value="ECO:0007669"/>
    <property type="project" value="UniProtKB-UniRule"/>
</dbReference>
<keyword evidence="7 9" id="KW-0808">Transferase</keyword>
<proteinExistence type="inferred from homology"/>
<evidence type="ECO:0000256" key="4">
    <source>
        <dbReference type="ARBA" id="ARBA00011905"/>
    </source>
</evidence>
<dbReference type="HAMAP" id="MF_00812">
    <property type="entry name" value="Thiopur_methtran"/>
    <property type="match status" value="1"/>
</dbReference>
<evidence type="ECO:0000256" key="1">
    <source>
        <dbReference type="ARBA" id="ARBA00000903"/>
    </source>
</evidence>
<feature type="binding site" evidence="9">
    <location>
        <position position="121"/>
    </location>
    <ligand>
        <name>S-adenosyl-L-methionine</name>
        <dbReference type="ChEBI" id="CHEBI:59789"/>
    </ligand>
</feature>
<dbReference type="NCBIfam" id="NF009732">
    <property type="entry name" value="PRK13255.1"/>
    <property type="match status" value="1"/>
</dbReference>
<comment type="caution">
    <text evidence="10">The sequence shown here is derived from an EMBL/GenBank/DDBJ whole genome shotgun (WGS) entry which is preliminary data.</text>
</comment>
<evidence type="ECO:0000256" key="9">
    <source>
        <dbReference type="HAMAP-Rule" id="MF_00812"/>
    </source>
</evidence>
<dbReference type="InterPro" id="IPR029063">
    <property type="entry name" value="SAM-dependent_MTases_sf"/>
</dbReference>
<dbReference type="InterPro" id="IPR008854">
    <property type="entry name" value="TPMT"/>
</dbReference>
<dbReference type="GO" id="GO:0010038">
    <property type="term" value="P:response to metal ion"/>
    <property type="evidence" value="ECO:0007669"/>
    <property type="project" value="InterPro"/>
</dbReference>
<evidence type="ECO:0000256" key="6">
    <source>
        <dbReference type="ARBA" id="ARBA00022603"/>
    </source>
</evidence>